<evidence type="ECO:0000313" key="3">
    <source>
        <dbReference type="Proteomes" id="UP000447434"/>
    </source>
</evidence>
<evidence type="ECO:0000256" key="1">
    <source>
        <dbReference type="SAM" id="SignalP"/>
    </source>
</evidence>
<dbReference type="AlphaFoldDB" id="A0A6A4QAL3"/>
<protein>
    <submittedName>
        <fullName evidence="2">Uncharacterized protein</fullName>
    </submittedName>
</protein>
<organism evidence="2 3">
    <name type="scientific">Lupinus albus</name>
    <name type="common">White lupine</name>
    <name type="synonym">Lupinus termis</name>
    <dbReference type="NCBI Taxonomy" id="3870"/>
    <lineage>
        <taxon>Eukaryota</taxon>
        <taxon>Viridiplantae</taxon>
        <taxon>Streptophyta</taxon>
        <taxon>Embryophyta</taxon>
        <taxon>Tracheophyta</taxon>
        <taxon>Spermatophyta</taxon>
        <taxon>Magnoliopsida</taxon>
        <taxon>eudicotyledons</taxon>
        <taxon>Gunneridae</taxon>
        <taxon>Pentapetalae</taxon>
        <taxon>rosids</taxon>
        <taxon>fabids</taxon>
        <taxon>Fabales</taxon>
        <taxon>Fabaceae</taxon>
        <taxon>Papilionoideae</taxon>
        <taxon>50 kb inversion clade</taxon>
        <taxon>genistoids sensu lato</taxon>
        <taxon>core genistoids</taxon>
        <taxon>Genisteae</taxon>
        <taxon>Lupinus</taxon>
    </lineage>
</organism>
<accession>A0A6A4QAL3</accession>
<name>A0A6A4QAL3_LUPAL</name>
<proteinExistence type="predicted"/>
<gene>
    <name evidence="2" type="ORF">Lalb_Chr07g0188891</name>
</gene>
<feature type="signal peptide" evidence="1">
    <location>
        <begin position="1"/>
        <end position="20"/>
    </location>
</feature>
<comment type="caution">
    <text evidence="2">The sequence shown here is derived from an EMBL/GenBank/DDBJ whole genome shotgun (WGS) entry which is preliminary data.</text>
</comment>
<reference evidence="3" key="1">
    <citation type="journal article" date="2020" name="Nat. Commun.">
        <title>Genome sequence of the cluster root forming white lupin.</title>
        <authorList>
            <person name="Hufnagel B."/>
            <person name="Marques A."/>
            <person name="Soriano A."/>
            <person name="Marques L."/>
            <person name="Divol F."/>
            <person name="Doumas P."/>
            <person name="Sallet E."/>
            <person name="Mancinotti D."/>
            <person name="Carrere S."/>
            <person name="Marande W."/>
            <person name="Arribat S."/>
            <person name="Keller J."/>
            <person name="Huneau C."/>
            <person name="Blein T."/>
            <person name="Aime D."/>
            <person name="Laguerre M."/>
            <person name="Taylor J."/>
            <person name="Schubert V."/>
            <person name="Nelson M."/>
            <person name="Geu-Flores F."/>
            <person name="Crespi M."/>
            <person name="Gallardo-Guerrero K."/>
            <person name="Delaux P.-M."/>
            <person name="Salse J."/>
            <person name="Berges H."/>
            <person name="Guyot R."/>
            <person name="Gouzy J."/>
            <person name="Peret B."/>
        </authorList>
    </citation>
    <scope>NUCLEOTIDE SEQUENCE [LARGE SCALE GENOMIC DNA]</scope>
    <source>
        <strain evidence="3">cv. Amiga</strain>
    </source>
</reference>
<dbReference type="Proteomes" id="UP000447434">
    <property type="component" value="Chromosome 7"/>
</dbReference>
<dbReference type="EMBL" id="WOCE01000007">
    <property type="protein sequence ID" value="KAE9610653.1"/>
    <property type="molecule type" value="Genomic_DNA"/>
</dbReference>
<keyword evidence="1" id="KW-0732">Signal</keyword>
<keyword evidence="3" id="KW-1185">Reference proteome</keyword>
<feature type="chain" id="PRO_5025558205" evidence="1">
    <location>
        <begin position="21"/>
        <end position="43"/>
    </location>
</feature>
<sequence>MRSRLQLMQLCVMWLHYCSSVSHCNDTIVAIIITAILRPHYVM</sequence>
<evidence type="ECO:0000313" key="2">
    <source>
        <dbReference type="EMBL" id="KAE9610653.1"/>
    </source>
</evidence>